<keyword evidence="4" id="KW-1185">Reference proteome</keyword>
<evidence type="ECO:0000313" key="4">
    <source>
        <dbReference type="Proteomes" id="UP001500979"/>
    </source>
</evidence>
<evidence type="ECO:0000259" key="2">
    <source>
        <dbReference type="Pfam" id="PF00656"/>
    </source>
</evidence>
<feature type="compositionally biased region" description="Basic and acidic residues" evidence="1">
    <location>
        <begin position="229"/>
        <end position="242"/>
    </location>
</feature>
<gene>
    <name evidence="3" type="ORF">GCM10010470_47010</name>
</gene>
<name>A0ABN3VIH1_9PSEU</name>
<reference evidence="3 4" key="1">
    <citation type="journal article" date="2019" name="Int. J. Syst. Evol. Microbiol.">
        <title>The Global Catalogue of Microorganisms (GCM) 10K type strain sequencing project: providing services to taxonomists for standard genome sequencing and annotation.</title>
        <authorList>
            <consortium name="The Broad Institute Genomics Platform"/>
            <consortium name="The Broad Institute Genome Sequencing Center for Infectious Disease"/>
            <person name="Wu L."/>
            <person name="Ma J."/>
        </authorList>
    </citation>
    <scope>NUCLEOTIDE SEQUENCE [LARGE SCALE GENOMIC DNA]</scope>
    <source>
        <strain evidence="3 4">JCM 9383</strain>
    </source>
</reference>
<feature type="compositionally biased region" description="Basic residues" evidence="1">
    <location>
        <begin position="249"/>
        <end position="264"/>
    </location>
</feature>
<accession>A0ABN3VIH1</accession>
<proteinExistence type="predicted"/>
<comment type="caution">
    <text evidence="3">The sequence shown here is derived from an EMBL/GenBank/DDBJ whole genome shotgun (WGS) entry which is preliminary data.</text>
</comment>
<dbReference type="NCBIfam" id="NF047832">
    <property type="entry name" value="caspase_w_EACC1"/>
    <property type="match status" value="1"/>
</dbReference>
<dbReference type="EMBL" id="BAAAUX010000019">
    <property type="protein sequence ID" value="GAA2806337.1"/>
    <property type="molecule type" value="Genomic_DNA"/>
</dbReference>
<sequence>MPDALDGDFARSRAVLIGTWNYTNLKSVPAAKHSLHRMRALLASPLCGGWPRDRVEVVSNRARPGDLRHDLATWFSPVTDVALFYYVGHGQYDNDDRLCLALTETSSDPVLRTTTSLPFDDVRHAFRVSNAATKIAILDCCFAGLAAGRDGQLAAQNRDLPRSSGFYLMMASGEFSTAWFELDTEHRRPQTYFTKYLADTIERGLPGEPEGLTLGPIFDKVADALVLDGKPEPRRRASDHAARYVSPATRHHQHHRTARRRPSRRPASTQPHARGPRRGNQNSGEHCSPWERCSPSRWAAPSPSNYPSSFSKTRHHPVWHPSRSSSTCTSTIRACWPETPGR</sequence>
<evidence type="ECO:0000256" key="1">
    <source>
        <dbReference type="SAM" id="MobiDB-lite"/>
    </source>
</evidence>
<feature type="region of interest" description="Disordered" evidence="1">
    <location>
        <begin position="229"/>
        <end position="326"/>
    </location>
</feature>
<dbReference type="Pfam" id="PF00656">
    <property type="entry name" value="Peptidase_C14"/>
    <property type="match status" value="1"/>
</dbReference>
<dbReference type="InterPro" id="IPR011600">
    <property type="entry name" value="Pept_C14_caspase"/>
</dbReference>
<dbReference type="Proteomes" id="UP001500979">
    <property type="component" value="Unassembled WGS sequence"/>
</dbReference>
<dbReference type="RefSeq" id="WP_344683120.1">
    <property type="nucleotide sequence ID" value="NZ_BAAAUX010000019.1"/>
</dbReference>
<dbReference type="InterPro" id="IPR029030">
    <property type="entry name" value="Caspase-like_dom_sf"/>
</dbReference>
<protein>
    <recommendedName>
        <fullName evidence="2">Peptidase C14 caspase domain-containing protein</fullName>
    </recommendedName>
</protein>
<feature type="compositionally biased region" description="Polar residues" evidence="1">
    <location>
        <begin position="302"/>
        <end position="311"/>
    </location>
</feature>
<organism evidence="3 4">
    <name type="scientific">Saccharopolyspora taberi</name>
    <dbReference type="NCBI Taxonomy" id="60895"/>
    <lineage>
        <taxon>Bacteria</taxon>
        <taxon>Bacillati</taxon>
        <taxon>Actinomycetota</taxon>
        <taxon>Actinomycetes</taxon>
        <taxon>Pseudonocardiales</taxon>
        <taxon>Pseudonocardiaceae</taxon>
        <taxon>Saccharopolyspora</taxon>
    </lineage>
</organism>
<evidence type="ECO:0000313" key="3">
    <source>
        <dbReference type="EMBL" id="GAA2806337.1"/>
    </source>
</evidence>
<dbReference type="SUPFAM" id="SSF52129">
    <property type="entry name" value="Caspase-like"/>
    <property type="match status" value="1"/>
</dbReference>
<feature type="domain" description="Peptidase C14 caspase" evidence="2">
    <location>
        <begin position="12"/>
        <end position="226"/>
    </location>
</feature>
<dbReference type="Gene3D" id="3.40.50.1460">
    <property type="match status" value="1"/>
</dbReference>